<dbReference type="Proteomes" id="UP001187531">
    <property type="component" value="Unassembled WGS sequence"/>
</dbReference>
<keyword evidence="2" id="KW-1185">Reference proteome</keyword>
<organism evidence="1 2">
    <name type="scientific">Artemia franciscana</name>
    <name type="common">Brine shrimp</name>
    <name type="synonym">Artemia sanfranciscana</name>
    <dbReference type="NCBI Taxonomy" id="6661"/>
    <lineage>
        <taxon>Eukaryota</taxon>
        <taxon>Metazoa</taxon>
        <taxon>Ecdysozoa</taxon>
        <taxon>Arthropoda</taxon>
        <taxon>Crustacea</taxon>
        <taxon>Branchiopoda</taxon>
        <taxon>Anostraca</taxon>
        <taxon>Artemiidae</taxon>
        <taxon>Artemia</taxon>
    </lineage>
</organism>
<reference evidence="1" key="1">
    <citation type="submission" date="2023-07" db="EMBL/GenBank/DDBJ databases">
        <title>Chromosome-level genome assembly of Artemia franciscana.</title>
        <authorList>
            <person name="Jo E."/>
        </authorList>
    </citation>
    <scope>NUCLEOTIDE SEQUENCE</scope>
    <source>
        <tissue evidence="1">Whole body</tissue>
    </source>
</reference>
<sequence>VISIEEILHSLQYQLLDVQGFLRRGKYNIQVELQNCQSCFKELNPRNQETDLN</sequence>
<name>A0AA88H8X8_ARTSF</name>
<comment type="caution">
    <text evidence="1">The sequence shown here is derived from an EMBL/GenBank/DDBJ whole genome shotgun (WGS) entry which is preliminary data.</text>
</comment>
<accession>A0AA88H8X8</accession>
<dbReference type="EMBL" id="JAVRJZ010000019">
    <property type="protein sequence ID" value="KAK2707078.1"/>
    <property type="molecule type" value="Genomic_DNA"/>
</dbReference>
<proteinExistence type="predicted"/>
<dbReference type="AlphaFoldDB" id="A0AA88H8X8"/>
<feature type="non-terminal residue" evidence="1">
    <location>
        <position position="53"/>
    </location>
</feature>
<gene>
    <name evidence="1" type="ORF">QYM36_014940</name>
</gene>
<evidence type="ECO:0000313" key="1">
    <source>
        <dbReference type="EMBL" id="KAK2707078.1"/>
    </source>
</evidence>
<evidence type="ECO:0000313" key="2">
    <source>
        <dbReference type="Proteomes" id="UP001187531"/>
    </source>
</evidence>
<protein>
    <submittedName>
        <fullName evidence="1">Uncharacterized protein</fullName>
    </submittedName>
</protein>
<feature type="non-terminal residue" evidence="1">
    <location>
        <position position="1"/>
    </location>
</feature>